<dbReference type="SUPFAM" id="SSF54928">
    <property type="entry name" value="RNA-binding domain, RBD"/>
    <property type="match status" value="1"/>
</dbReference>
<reference evidence="4" key="1">
    <citation type="journal article" date="2013" name="Nature">
        <title>The genomes of four tapeworm species reveal adaptations to parasitism.</title>
        <authorList>
            <person name="Tsai I.J."/>
            <person name="Zarowiecki M."/>
            <person name="Holroyd N."/>
            <person name="Garciarrubio A."/>
            <person name="Sanchez-Flores A."/>
            <person name="Brooks K.L."/>
            <person name="Tracey A."/>
            <person name="Bobes R.J."/>
            <person name="Fragoso G."/>
            <person name="Sciutto E."/>
            <person name="Aslett M."/>
            <person name="Beasley H."/>
            <person name="Bennett H.M."/>
            <person name="Cai J."/>
            <person name="Camicia F."/>
            <person name="Clark R."/>
            <person name="Cucher M."/>
            <person name="De Silva N."/>
            <person name="Day T.A."/>
            <person name="Deplazes P."/>
            <person name="Estrada K."/>
            <person name="Fernandez C."/>
            <person name="Holland P.W."/>
            <person name="Hou J."/>
            <person name="Hu S."/>
            <person name="Huckvale T."/>
            <person name="Hung S.S."/>
            <person name="Kamenetzky L."/>
            <person name="Keane J.A."/>
            <person name="Kiss F."/>
            <person name="Koziol U."/>
            <person name="Lambert O."/>
            <person name="Liu K."/>
            <person name="Luo X."/>
            <person name="Luo Y."/>
            <person name="Macchiaroli N."/>
            <person name="Nichol S."/>
            <person name="Paps J."/>
            <person name="Parkinson J."/>
            <person name="Pouchkina-Stantcheva N."/>
            <person name="Riddiford N."/>
            <person name="Rosenzvit M."/>
            <person name="Salinas G."/>
            <person name="Wasmuth J.D."/>
            <person name="Zamanian M."/>
            <person name="Zheng Y."/>
            <person name="Cai X."/>
            <person name="Soberon X."/>
            <person name="Olson P.D."/>
            <person name="Laclette J.P."/>
            <person name="Brehm K."/>
            <person name="Berriman M."/>
            <person name="Garciarrubio A."/>
            <person name="Bobes R.J."/>
            <person name="Fragoso G."/>
            <person name="Sanchez-Flores A."/>
            <person name="Estrada K."/>
            <person name="Cevallos M.A."/>
            <person name="Morett E."/>
            <person name="Gonzalez V."/>
            <person name="Portillo T."/>
            <person name="Ochoa-Leyva A."/>
            <person name="Jose M.V."/>
            <person name="Sciutto E."/>
            <person name="Landa A."/>
            <person name="Jimenez L."/>
            <person name="Valdes V."/>
            <person name="Carrero J.C."/>
            <person name="Larralde C."/>
            <person name="Morales-Montor J."/>
            <person name="Limon-Lason J."/>
            <person name="Soberon X."/>
            <person name="Laclette J.P."/>
        </authorList>
    </citation>
    <scope>NUCLEOTIDE SEQUENCE [LARGE SCALE GENOMIC DNA]</scope>
</reference>
<evidence type="ECO:0000256" key="1">
    <source>
        <dbReference type="PROSITE-ProRule" id="PRU00176"/>
    </source>
</evidence>
<accession>A0A068Y3H9</accession>
<name>A0A068Y3H9_ECHMU</name>
<dbReference type="CDD" id="cd00590">
    <property type="entry name" value="RRM_SF"/>
    <property type="match status" value="1"/>
</dbReference>
<evidence type="ECO:0000256" key="2">
    <source>
        <dbReference type="SAM" id="MobiDB-lite"/>
    </source>
</evidence>
<evidence type="ECO:0000259" key="3">
    <source>
        <dbReference type="PROSITE" id="PS50102"/>
    </source>
</evidence>
<dbReference type="SMART" id="SM00360">
    <property type="entry name" value="RRM"/>
    <property type="match status" value="1"/>
</dbReference>
<feature type="domain" description="RRM" evidence="3">
    <location>
        <begin position="142"/>
        <end position="220"/>
    </location>
</feature>
<dbReference type="EMBL" id="LN902849">
    <property type="protein sequence ID" value="CDS36690.1"/>
    <property type="molecule type" value="Genomic_DNA"/>
</dbReference>
<dbReference type="PROSITE" id="PS50102">
    <property type="entry name" value="RRM"/>
    <property type="match status" value="1"/>
</dbReference>
<dbReference type="Proteomes" id="UP000017246">
    <property type="component" value="Unassembled WGS sequence"/>
</dbReference>
<dbReference type="Gene3D" id="3.30.70.330">
    <property type="match status" value="1"/>
</dbReference>
<evidence type="ECO:0000313" key="4">
    <source>
        <dbReference type="EMBL" id="CDS36690.1"/>
    </source>
</evidence>
<organism evidence="4 5">
    <name type="scientific">Echinococcus multilocularis</name>
    <name type="common">Fox tapeworm</name>
    <dbReference type="NCBI Taxonomy" id="6211"/>
    <lineage>
        <taxon>Eukaryota</taxon>
        <taxon>Metazoa</taxon>
        <taxon>Spiralia</taxon>
        <taxon>Lophotrochozoa</taxon>
        <taxon>Platyhelminthes</taxon>
        <taxon>Cestoda</taxon>
        <taxon>Eucestoda</taxon>
        <taxon>Cyclophyllidea</taxon>
        <taxon>Taeniidae</taxon>
        <taxon>Echinococcus</taxon>
    </lineage>
</organism>
<proteinExistence type="predicted"/>
<dbReference type="OMA" id="EAFMEYN"/>
<dbReference type="InterPro" id="IPR000504">
    <property type="entry name" value="RRM_dom"/>
</dbReference>
<dbReference type="InterPro" id="IPR012677">
    <property type="entry name" value="Nucleotide-bd_a/b_plait_sf"/>
</dbReference>
<evidence type="ECO:0000313" key="5">
    <source>
        <dbReference type="Proteomes" id="UP000017246"/>
    </source>
</evidence>
<dbReference type="InterPro" id="IPR035979">
    <property type="entry name" value="RBD_domain_sf"/>
</dbReference>
<dbReference type="Pfam" id="PF00076">
    <property type="entry name" value="RRM_1"/>
    <property type="match status" value="1"/>
</dbReference>
<dbReference type="AlphaFoldDB" id="A0A068Y3H9"/>
<reference evidence="4" key="2">
    <citation type="submission" date="2015-11" db="EMBL/GenBank/DDBJ databases">
        <authorList>
            <person name="Zhang Y."/>
            <person name="Guo Z."/>
        </authorList>
    </citation>
    <scope>NUCLEOTIDE SEQUENCE</scope>
</reference>
<feature type="compositionally biased region" description="Basic and acidic residues" evidence="2">
    <location>
        <begin position="1"/>
        <end position="18"/>
    </location>
</feature>
<protein>
    <submittedName>
        <fullName evidence="4">Alternative splicing factor ASF 1</fullName>
    </submittedName>
</protein>
<sequence>MMSSDEHENPIPLPEEHGQVNVEEEAQVESVQDTPSEALSRVAGTGGATAALFRPGQSDPSNHTTGTLSTRRAPPVEALNDLLVRINLPLLENNIEGVAYAAVVVQYSEMDDTTQPSYLPSSTTGIPMSWLPSVLPPYQNQFCVYVWNLPQQLEHSELITLFEPFGLIAEAFMEYNLAHTDNRRHAFIRYYDFVSGKAAVVNMNGRVIHGCRLAVMLYYSFQRRI</sequence>
<feature type="region of interest" description="Disordered" evidence="2">
    <location>
        <begin position="1"/>
        <end position="70"/>
    </location>
</feature>
<keyword evidence="1" id="KW-0694">RNA-binding</keyword>
<keyword evidence="5" id="KW-1185">Reference proteome</keyword>
<dbReference type="OrthoDB" id="21467at2759"/>
<dbReference type="GO" id="GO:0003723">
    <property type="term" value="F:RNA binding"/>
    <property type="evidence" value="ECO:0007669"/>
    <property type="project" value="UniProtKB-UniRule"/>
</dbReference>
<feature type="compositionally biased region" description="Polar residues" evidence="2">
    <location>
        <begin position="58"/>
        <end position="70"/>
    </location>
</feature>
<gene>
    <name evidence="4" type="ORF">EmuJ_000382900</name>
</gene>